<evidence type="ECO:0000256" key="1">
    <source>
        <dbReference type="SAM" id="Phobius"/>
    </source>
</evidence>
<evidence type="ECO:0000313" key="2">
    <source>
        <dbReference type="EMBL" id="QDU36202.1"/>
    </source>
</evidence>
<accession>A0A517Z142</accession>
<reference evidence="2 3" key="1">
    <citation type="submission" date="2019-02" db="EMBL/GenBank/DDBJ databases">
        <title>Deep-cultivation of Planctomycetes and their phenomic and genomic characterization uncovers novel biology.</title>
        <authorList>
            <person name="Wiegand S."/>
            <person name="Jogler M."/>
            <person name="Boedeker C."/>
            <person name="Pinto D."/>
            <person name="Vollmers J."/>
            <person name="Rivas-Marin E."/>
            <person name="Kohn T."/>
            <person name="Peeters S.H."/>
            <person name="Heuer A."/>
            <person name="Rast P."/>
            <person name="Oberbeckmann S."/>
            <person name="Bunk B."/>
            <person name="Jeske O."/>
            <person name="Meyerdierks A."/>
            <person name="Storesund J.E."/>
            <person name="Kallscheuer N."/>
            <person name="Luecker S."/>
            <person name="Lage O.M."/>
            <person name="Pohl T."/>
            <person name="Merkel B.J."/>
            <person name="Hornburger P."/>
            <person name="Mueller R.-W."/>
            <person name="Bruemmer F."/>
            <person name="Labrenz M."/>
            <person name="Spormann A.M."/>
            <person name="Op den Camp H."/>
            <person name="Overmann J."/>
            <person name="Amann R."/>
            <person name="Jetten M.S.M."/>
            <person name="Mascher T."/>
            <person name="Medema M.H."/>
            <person name="Devos D.P."/>
            <person name="Kaster A.-K."/>
            <person name="Ovreas L."/>
            <person name="Rohde M."/>
            <person name="Galperin M.Y."/>
            <person name="Jogler C."/>
        </authorList>
    </citation>
    <scope>NUCLEOTIDE SEQUENCE [LARGE SCALE GENOMIC DNA]</scope>
    <source>
        <strain evidence="2 3">Mal4</strain>
    </source>
</reference>
<keyword evidence="3" id="KW-1185">Reference proteome</keyword>
<gene>
    <name evidence="2" type="ORF">Mal4_04860</name>
</gene>
<dbReference type="Proteomes" id="UP000320496">
    <property type="component" value="Chromosome"/>
</dbReference>
<proteinExistence type="predicted"/>
<sequence length="819" mass="92853">MHQDASRTALRPEIRRVLDDLRGRIRRYVLIEGLSVLVVLAAALFWFGLVADVIHFDVRKLELPAWFRLGFLILGVGALLAVLVMWVLPPIVRRLRRRSLALLLEKRFPTLSDRLITAVEFGETSESSSGLGGAMLEKTIDSASRDVEQLNLSTVFDPGPLRRWVTAATILLASVVVFGVTNASAMHRWANAYLLQQDDYWEPYRRSAMSVKVVAQPGERIREFDENFEYRHPRGADLYILAEVPEGKDVPDRVEMQYRSYGNTGSSRGTVGMSALGDGEFRHVLARVIDEHQLWVTGGDFINRQPYRIVIVDPPRLDQIVLDCEYPAYTGMNAFADKERPVQGTQISLPLETKFVFRGVANKRLRRVHVRSDHVDISFGYAGPETSELDGQMTVRGGEEAGEHVIPLSAETVARFMSPENDRFEIPMQLTSSAVESLSDAGNGPPLPVPLPPDSQLQIYLEDEDDVYSTDPALVTINGIIDQAPVVDTQLRGVSTTITRLASIPIEGRITDDYGIGDVHFGFRVDEETEFTPRPIDRRPRGNKEYRLAESEDVTVERFSVLPLELKVDQRLALTVFAEDGDQLNGPHKSHGPVYSFRIVTPEELLARLYDKELNLRLRFEQIISEVRDVREDLLQHRQRYEEGASLRESTPAAEEALREQEELLRQLRIAMQACAERNLHMVRKNHTETRAVQDAFAEIRAEMVNNRVDTASILNRIDYGITAPLEQINGEDFPSVDGDLGLFRLANERETDPTEAIDDAVAHLDTMLVRMEQVLNEMRRRETFNELVKSLQSILERQAEIQAETRKEQERKLFDLLN</sequence>
<keyword evidence="1" id="KW-0812">Transmembrane</keyword>
<feature type="transmembrane region" description="Helical" evidence="1">
    <location>
        <begin position="69"/>
        <end position="88"/>
    </location>
</feature>
<feature type="transmembrane region" description="Helical" evidence="1">
    <location>
        <begin position="164"/>
        <end position="185"/>
    </location>
</feature>
<name>A0A517Z142_9PLAN</name>
<dbReference type="KEGG" id="mri:Mal4_04860"/>
<dbReference type="EMBL" id="CP036275">
    <property type="protein sequence ID" value="QDU36202.1"/>
    <property type="molecule type" value="Genomic_DNA"/>
</dbReference>
<dbReference type="RefSeq" id="WP_145366889.1">
    <property type="nucleotide sequence ID" value="NZ_CP036275.1"/>
</dbReference>
<dbReference type="OrthoDB" id="256197at2"/>
<organism evidence="2 3">
    <name type="scientific">Maioricimonas rarisocia</name>
    <dbReference type="NCBI Taxonomy" id="2528026"/>
    <lineage>
        <taxon>Bacteria</taxon>
        <taxon>Pseudomonadati</taxon>
        <taxon>Planctomycetota</taxon>
        <taxon>Planctomycetia</taxon>
        <taxon>Planctomycetales</taxon>
        <taxon>Planctomycetaceae</taxon>
        <taxon>Maioricimonas</taxon>
    </lineage>
</organism>
<keyword evidence="1" id="KW-1133">Transmembrane helix</keyword>
<feature type="transmembrane region" description="Helical" evidence="1">
    <location>
        <begin position="28"/>
        <end position="49"/>
    </location>
</feature>
<keyword evidence="1" id="KW-0472">Membrane</keyword>
<protein>
    <submittedName>
        <fullName evidence="2">Uncharacterized protein</fullName>
    </submittedName>
</protein>
<dbReference type="AlphaFoldDB" id="A0A517Z142"/>
<evidence type="ECO:0000313" key="3">
    <source>
        <dbReference type="Proteomes" id="UP000320496"/>
    </source>
</evidence>